<evidence type="ECO:0000256" key="3">
    <source>
        <dbReference type="ARBA" id="ARBA00022781"/>
    </source>
</evidence>
<organism evidence="9 10">
    <name type="scientific">Nocardioides phosphati</name>
    <dbReference type="NCBI Taxonomy" id="1867775"/>
    <lineage>
        <taxon>Bacteria</taxon>
        <taxon>Bacillati</taxon>
        <taxon>Actinomycetota</taxon>
        <taxon>Actinomycetes</taxon>
        <taxon>Propionibacteriales</taxon>
        <taxon>Nocardioidaceae</taxon>
        <taxon>Nocardioides</taxon>
    </lineage>
</organism>
<comment type="function">
    <text evidence="8">This protein is part of the stalk that links CF(0) to CF(1). It either transmits conformational changes from CF(0) to CF(1) or is implicated in proton conduction.</text>
</comment>
<keyword evidence="10" id="KW-1185">Reference proteome</keyword>
<comment type="caution">
    <text evidence="9">The sequence shown here is derived from an EMBL/GenBank/DDBJ whole genome shotgun (WGS) entry which is preliminary data.</text>
</comment>
<evidence type="ECO:0000256" key="2">
    <source>
        <dbReference type="ARBA" id="ARBA00022448"/>
    </source>
</evidence>
<dbReference type="NCBIfam" id="NF009967">
    <property type="entry name" value="PRK13430.1"/>
    <property type="match status" value="1"/>
</dbReference>
<evidence type="ECO:0000256" key="5">
    <source>
        <dbReference type="ARBA" id="ARBA00023136"/>
    </source>
</evidence>
<keyword evidence="2 8" id="KW-0813">Transport</keyword>
<dbReference type="PRINTS" id="PR00125">
    <property type="entry name" value="ATPASEDELTA"/>
</dbReference>
<proteinExistence type="inferred from homology"/>
<dbReference type="Proteomes" id="UP000655410">
    <property type="component" value="Unassembled WGS sequence"/>
</dbReference>
<dbReference type="InterPro" id="IPR000711">
    <property type="entry name" value="ATPase_OSCP/dsu"/>
</dbReference>
<keyword evidence="3 8" id="KW-0375">Hydrogen ion transport</keyword>
<dbReference type="RefSeq" id="WP_188782533.1">
    <property type="nucleotide sequence ID" value="NZ_BMNI01000001.1"/>
</dbReference>
<dbReference type="PANTHER" id="PTHR11910">
    <property type="entry name" value="ATP SYNTHASE DELTA CHAIN"/>
    <property type="match status" value="1"/>
</dbReference>
<keyword evidence="8" id="KW-1003">Cell membrane</keyword>
<dbReference type="InterPro" id="IPR020781">
    <property type="entry name" value="ATPase_OSCP/d_CS"/>
</dbReference>
<accession>A0ABQ2N7Y7</accession>
<sequence length="269" mass="27669">MTVPAGIRGASAEALATLSSQLEGAADAATVGSELFSVAAILRSEPALRRIATDVSVAAEAKAGLAAQVFGSHVGATTLDLVKTAFSQRWTASRDLADVLEHLGAVATVTSTGDDAGRLADELFAFAGAVQGSAELREALADQSRSLADRQGLVRRLLEGKALPATILLAEQSVTGSHRTVDVALSSYQKVAADVQGKGVAVVRVARPLADADAERLAAALTRQYGKQVHLNVVVDPQVIGGIKVEIGDEVIDGTVSTRLDDAGRRLAG</sequence>
<dbReference type="Pfam" id="PF00213">
    <property type="entry name" value="OSCP"/>
    <property type="match status" value="1"/>
</dbReference>
<keyword evidence="4 8" id="KW-0406">Ion transport</keyword>
<comment type="subcellular location">
    <subcellularLocation>
        <location evidence="8">Cell membrane</location>
        <topology evidence="8">Peripheral membrane protein</topology>
    </subcellularLocation>
    <subcellularLocation>
        <location evidence="1">Membrane</location>
    </subcellularLocation>
</comment>
<dbReference type="PROSITE" id="PS00389">
    <property type="entry name" value="ATPASE_DELTA"/>
    <property type="match status" value="1"/>
</dbReference>
<gene>
    <name evidence="8 9" type="primary">atpH</name>
    <name evidence="9" type="ORF">GCM10011584_06650</name>
</gene>
<evidence type="ECO:0000313" key="9">
    <source>
        <dbReference type="EMBL" id="GGO85815.1"/>
    </source>
</evidence>
<dbReference type="EMBL" id="BMNI01000001">
    <property type="protein sequence ID" value="GGO85815.1"/>
    <property type="molecule type" value="Genomic_DNA"/>
</dbReference>
<comment type="similarity">
    <text evidence="8">Belongs to the ATPase delta chain family.</text>
</comment>
<evidence type="ECO:0000256" key="6">
    <source>
        <dbReference type="ARBA" id="ARBA00023196"/>
    </source>
</evidence>
<evidence type="ECO:0000313" key="10">
    <source>
        <dbReference type="Proteomes" id="UP000655410"/>
    </source>
</evidence>
<evidence type="ECO:0000256" key="7">
    <source>
        <dbReference type="ARBA" id="ARBA00023310"/>
    </source>
</evidence>
<keyword evidence="5 8" id="KW-0472">Membrane</keyword>
<name>A0ABQ2N7Y7_9ACTN</name>
<evidence type="ECO:0000256" key="8">
    <source>
        <dbReference type="HAMAP-Rule" id="MF_01416"/>
    </source>
</evidence>
<protein>
    <recommendedName>
        <fullName evidence="8">ATP synthase subunit delta</fullName>
    </recommendedName>
    <alternativeName>
        <fullName evidence="8">ATP synthase F(1) sector subunit delta</fullName>
    </alternativeName>
    <alternativeName>
        <fullName evidence="8">F-type ATPase subunit delta</fullName>
        <shortName evidence="8">F-ATPase subunit delta</shortName>
    </alternativeName>
</protein>
<reference evidence="10" key="1">
    <citation type="journal article" date="2019" name="Int. J. Syst. Evol. Microbiol.">
        <title>The Global Catalogue of Microorganisms (GCM) 10K type strain sequencing project: providing services to taxonomists for standard genome sequencing and annotation.</title>
        <authorList>
            <consortium name="The Broad Institute Genomics Platform"/>
            <consortium name="The Broad Institute Genome Sequencing Center for Infectious Disease"/>
            <person name="Wu L."/>
            <person name="Ma J."/>
        </authorList>
    </citation>
    <scope>NUCLEOTIDE SEQUENCE [LARGE SCALE GENOMIC DNA]</scope>
    <source>
        <strain evidence="10">CGMCC 4.7371</strain>
    </source>
</reference>
<comment type="function">
    <text evidence="8">F(1)F(0) ATP synthase produces ATP from ADP in the presence of a proton or sodium gradient. F-type ATPases consist of two structural domains, F(1) containing the extramembraneous catalytic core and F(0) containing the membrane proton channel, linked together by a central stalk and a peripheral stalk. During catalysis, ATP synthesis in the catalytic domain of F(1) is coupled via a rotary mechanism of the central stalk subunits to proton translocation.</text>
</comment>
<keyword evidence="6 8" id="KW-0139">CF(1)</keyword>
<evidence type="ECO:0000256" key="1">
    <source>
        <dbReference type="ARBA" id="ARBA00004370"/>
    </source>
</evidence>
<dbReference type="HAMAP" id="MF_01416">
    <property type="entry name" value="ATP_synth_delta_bact"/>
    <property type="match status" value="1"/>
</dbReference>
<evidence type="ECO:0000256" key="4">
    <source>
        <dbReference type="ARBA" id="ARBA00023065"/>
    </source>
</evidence>
<keyword evidence="7 8" id="KW-0066">ATP synthesis</keyword>